<protein>
    <submittedName>
        <fullName evidence="2">Uncharacterized protein</fullName>
    </submittedName>
</protein>
<feature type="non-terminal residue" evidence="2">
    <location>
        <position position="1"/>
    </location>
</feature>
<sequence>EPRRSSTKGSCVAHNPSGEDTHTELYVDEKAPNLVATRKVYKLGLAIHHQKLDGDHVRVIRDVDARVLVPTDEA</sequence>
<feature type="region of interest" description="Disordered" evidence="1">
    <location>
        <begin position="1"/>
        <end position="24"/>
    </location>
</feature>
<keyword evidence="3" id="KW-1185">Reference proteome</keyword>
<gene>
    <name evidence="2" type="ORF">CR513_12915</name>
</gene>
<dbReference type="AlphaFoldDB" id="A0A371HL68"/>
<proteinExistence type="predicted"/>
<comment type="caution">
    <text evidence="2">The sequence shown here is derived from an EMBL/GenBank/DDBJ whole genome shotgun (WGS) entry which is preliminary data.</text>
</comment>
<reference evidence="2" key="1">
    <citation type="submission" date="2018-05" db="EMBL/GenBank/DDBJ databases">
        <title>Draft genome of Mucuna pruriens seed.</title>
        <authorList>
            <person name="Nnadi N.E."/>
            <person name="Vos R."/>
            <person name="Hasami M.H."/>
            <person name="Devisetty U.K."/>
            <person name="Aguiy J.C."/>
        </authorList>
    </citation>
    <scope>NUCLEOTIDE SEQUENCE [LARGE SCALE GENOMIC DNA]</scope>
    <source>
        <strain evidence="2">JCA_2017</strain>
    </source>
</reference>
<organism evidence="2 3">
    <name type="scientific">Mucuna pruriens</name>
    <name type="common">Velvet bean</name>
    <name type="synonym">Dolichos pruriens</name>
    <dbReference type="NCBI Taxonomy" id="157652"/>
    <lineage>
        <taxon>Eukaryota</taxon>
        <taxon>Viridiplantae</taxon>
        <taxon>Streptophyta</taxon>
        <taxon>Embryophyta</taxon>
        <taxon>Tracheophyta</taxon>
        <taxon>Spermatophyta</taxon>
        <taxon>Magnoliopsida</taxon>
        <taxon>eudicotyledons</taxon>
        <taxon>Gunneridae</taxon>
        <taxon>Pentapetalae</taxon>
        <taxon>rosids</taxon>
        <taxon>fabids</taxon>
        <taxon>Fabales</taxon>
        <taxon>Fabaceae</taxon>
        <taxon>Papilionoideae</taxon>
        <taxon>50 kb inversion clade</taxon>
        <taxon>NPAAA clade</taxon>
        <taxon>indigoferoid/millettioid clade</taxon>
        <taxon>Phaseoleae</taxon>
        <taxon>Mucuna</taxon>
    </lineage>
</organism>
<evidence type="ECO:0000313" key="2">
    <source>
        <dbReference type="EMBL" id="RDY03510.1"/>
    </source>
</evidence>
<evidence type="ECO:0000313" key="3">
    <source>
        <dbReference type="Proteomes" id="UP000257109"/>
    </source>
</evidence>
<evidence type="ECO:0000256" key="1">
    <source>
        <dbReference type="SAM" id="MobiDB-lite"/>
    </source>
</evidence>
<accession>A0A371HL68</accession>
<name>A0A371HL68_MUCPR</name>
<dbReference type="EMBL" id="QJKJ01002288">
    <property type="protein sequence ID" value="RDY03510.1"/>
    <property type="molecule type" value="Genomic_DNA"/>
</dbReference>
<dbReference type="Proteomes" id="UP000257109">
    <property type="component" value="Unassembled WGS sequence"/>
</dbReference>